<dbReference type="EMBL" id="JASCZI010000479">
    <property type="protein sequence ID" value="MED6112028.1"/>
    <property type="molecule type" value="Genomic_DNA"/>
</dbReference>
<comment type="caution">
    <text evidence="1">The sequence shown here is derived from an EMBL/GenBank/DDBJ whole genome shotgun (WGS) entry which is preliminary data.</text>
</comment>
<reference evidence="1 2" key="1">
    <citation type="journal article" date="2023" name="Plants (Basel)">
        <title>Bridging the Gap: Combining Genomics and Transcriptomics Approaches to Understand Stylosanthes scabra, an Orphan Legume from the Brazilian Caatinga.</title>
        <authorList>
            <person name="Ferreira-Neto J.R.C."/>
            <person name="da Silva M.D."/>
            <person name="Binneck E."/>
            <person name="de Melo N.F."/>
            <person name="da Silva R.H."/>
            <person name="de Melo A.L.T.M."/>
            <person name="Pandolfi V."/>
            <person name="Bustamante F.O."/>
            <person name="Brasileiro-Vidal A.C."/>
            <person name="Benko-Iseppon A.M."/>
        </authorList>
    </citation>
    <scope>NUCLEOTIDE SEQUENCE [LARGE SCALE GENOMIC DNA]</scope>
    <source>
        <tissue evidence="1">Leaves</tissue>
    </source>
</reference>
<organism evidence="1 2">
    <name type="scientific">Stylosanthes scabra</name>
    <dbReference type="NCBI Taxonomy" id="79078"/>
    <lineage>
        <taxon>Eukaryota</taxon>
        <taxon>Viridiplantae</taxon>
        <taxon>Streptophyta</taxon>
        <taxon>Embryophyta</taxon>
        <taxon>Tracheophyta</taxon>
        <taxon>Spermatophyta</taxon>
        <taxon>Magnoliopsida</taxon>
        <taxon>eudicotyledons</taxon>
        <taxon>Gunneridae</taxon>
        <taxon>Pentapetalae</taxon>
        <taxon>rosids</taxon>
        <taxon>fabids</taxon>
        <taxon>Fabales</taxon>
        <taxon>Fabaceae</taxon>
        <taxon>Papilionoideae</taxon>
        <taxon>50 kb inversion clade</taxon>
        <taxon>dalbergioids sensu lato</taxon>
        <taxon>Dalbergieae</taxon>
        <taxon>Pterocarpus clade</taxon>
        <taxon>Stylosanthes</taxon>
    </lineage>
</organism>
<protein>
    <submittedName>
        <fullName evidence="1">Uncharacterized protein</fullName>
    </submittedName>
</protein>
<sequence>MASSDRRLHPAEHDMRTITIEKVIVLLVMKLATVYGIHPEEAEVIVEPSAKVNIISLGIKFKDMVRESSKARHKHSTSDNSSSNPIALLNRIMNNLKSNGRRNKQQSDMIMKMLAGGNSEP</sequence>
<name>A0ABU6QJI0_9FABA</name>
<evidence type="ECO:0000313" key="1">
    <source>
        <dbReference type="EMBL" id="MED6112028.1"/>
    </source>
</evidence>
<accession>A0ABU6QJI0</accession>
<keyword evidence="2" id="KW-1185">Reference proteome</keyword>
<evidence type="ECO:0000313" key="2">
    <source>
        <dbReference type="Proteomes" id="UP001341840"/>
    </source>
</evidence>
<gene>
    <name evidence="1" type="ORF">PIB30_057867</name>
</gene>
<dbReference type="Proteomes" id="UP001341840">
    <property type="component" value="Unassembled WGS sequence"/>
</dbReference>
<proteinExistence type="predicted"/>